<dbReference type="PANTHER" id="PTHR47861:SF2">
    <property type="entry name" value="LONG-TYPE PEPTIDYL-PROLYL CIS-TRANS ISOMERASE"/>
    <property type="match status" value="1"/>
</dbReference>
<evidence type="ECO:0000313" key="9">
    <source>
        <dbReference type="EMBL" id="AGK61128.1"/>
    </source>
</evidence>
<dbReference type="PROSITE" id="PS50059">
    <property type="entry name" value="FKBP_PPIASE"/>
    <property type="match status" value="1"/>
</dbReference>
<evidence type="ECO:0000256" key="1">
    <source>
        <dbReference type="ARBA" id="ARBA00000971"/>
    </source>
</evidence>
<dbReference type="Pfam" id="PF00254">
    <property type="entry name" value="FKBP_C"/>
    <property type="match status" value="1"/>
</dbReference>
<feature type="region of interest" description="Disordered" evidence="7">
    <location>
        <begin position="220"/>
        <end position="256"/>
    </location>
</feature>
<dbReference type="eggNOG" id="arCOG00980">
    <property type="taxonomic scope" value="Archaea"/>
</dbReference>
<dbReference type="GO" id="GO:0003755">
    <property type="term" value="F:peptidyl-prolyl cis-trans isomerase activity"/>
    <property type="evidence" value="ECO:0007669"/>
    <property type="project" value="UniProtKB-UniRule"/>
</dbReference>
<dbReference type="KEGG" id="ast:Asulf_01128"/>
<dbReference type="InterPro" id="IPR001179">
    <property type="entry name" value="PPIase_FKBP_dom"/>
</dbReference>
<comment type="similarity">
    <text evidence="2 6">Belongs to the FKBP-type PPIase family.</text>
</comment>
<evidence type="ECO:0000256" key="5">
    <source>
        <dbReference type="PROSITE-ProRule" id="PRU00277"/>
    </source>
</evidence>
<evidence type="ECO:0000313" key="10">
    <source>
        <dbReference type="Proteomes" id="UP000013307"/>
    </source>
</evidence>
<dbReference type="Gene3D" id="2.40.10.330">
    <property type="match status" value="1"/>
</dbReference>
<evidence type="ECO:0000256" key="4">
    <source>
        <dbReference type="ARBA" id="ARBA00023235"/>
    </source>
</evidence>
<gene>
    <name evidence="9" type="ORF">Asulf_01128</name>
</gene>
<dbReference type="PANTHER" id="PTHR47861">
    <property type="entry name" value="FKBP-TYPE PEPTIDYL-PROLYL CIS-TRANS ISOMERASE SLYD"/>
    <property type="match status" value="1"/>
</dbReference>
<evidence type="ECO:0000259" key="8">
    <source>
        <dbReference type="PROSITE" id="PS50059"/>
    </source>
</evidence>
<dbReference type="RefSeq" id="WP_015590726.1">
    <property type="nucleotide sequence ID" value="NC_021169.1"/>
</dbReference>
<dbReference type="Gene3D" id="3.10.50.40">
    <property type="match status" value="1"/>
</dbReference>
<dbReference type="EC" id="5.2.1.8" evidence="6"/>
<evidence type="ECO:0000256" key="3">
    <source>
        <dbReference type="ARBA" id="ARBA00023110"/>
    </source>
</evidence>
<dbReference type="HOGENOM" id="CLU_073526_0_0_2"/>
<organism evidence="9 10">
    <name type="scientific">Archaeoglobus sulfaticallidus PM70-1</name>
    <dbReference type="NCBI Taxonomy" id="387631"/>
    <lineage>
        <taxon>Archaea</taxon>
        <taxon>Methanobacteriati</taxon>
        <taxon>Methanobacteriota</taxon>
        <taxon>Archaeoglobi</taxon>
        <taxon>Archaeoglobales</taxon>
        <taxon>Archaeoglobaceae</taxon>
        <taxon>Archaeoglobus</taxon>
    </lineage>
</organism>
<evidence type="ECO:0000256" key="7">
    <source>
        <dbReference type="SAM" id="MobiDB-lite"/>
    </source>
</evidence>
<dbReference type="OrthoDB" id="8615at2157"/>
<keyword evidence="4 5" id="KW-0413">Isomerase</keyword>
<reference evidence="9 10" key="1">
    <citation type="journal article" date="2013" name="Genome Announc.">
        <title>Complete Genome Sequence of the Thermophilic and Facultatively Chemolithoautotrophic Sulfate Reducer Archaeoglobus sulfaticallidus Strain PM70-1T.</title>
        <authorList>
            <person name="Stokke R."/>
            <person name="Hocking W.P."/>
            <person name="Steinsbu B.O."/>
            <person name="Steen I.H."/>
        </authorList>
    </citation>
    <scope>NUCLEOTIDE SEQUENCE [LARGE SCALE GENOMIC DNA]</scope>
    <source>
        <strain evidence="9">PM70-1</strain>
    </source>
</reference>
<name>N0BDP9_9EURY</name>
<sequence length="256" mass="29211">MIQKGDFVKISYTARLEDGTIIDSTDEKTAIEAGLTDKLRYGDIIVAVGDRHVIEGLDDALVGKEIGFKGEIVVEPEKAFGAYDPDKKETVTIRHFKERPQVGQRVQIGDKWGTVERVIGRRVVVDFNHPYAGKKIIFDLEIKEKIDDPLEKVKALFLLYTTKEVNAEIKDGRVIVEVPRGSSFDQYFLIGKFSAIDAIFRHLEDVNEVELVERYPRIKPEAEEKKEEAEEAEEQKSQEEAKDTKEEQDTKEENPE</sequence>
<accession>N0BDP9</accession>
<dbReference type="AlphaFoldDB" id="N0BDP9"/>
<evidence type="ECO:0000256" key="2">
    <source>
        <dbReference type="ARBA" id="ARBA00006577"/>
    </source>
</evidence>
<feature type="domain" description="PPIase FKBP-type" evidence="8">
    <location>
        <begin position="5"/>
        <end position="82"/>
    </location>
</feature>
<proteinExistence type="inferred from homology"/>
<evidence type="ECO:0000256" key="6">
    <source>
        <dbReference type="RuleBase" id="RU003915"/>
    </source>
</evidence>
<dbReference type="STRING" id="387631.Asulf_01128"/>
<keyword evidence="10" id="KW-1185">Reference proteome</keyword>
<dbReference type="Gene3D" id="3.30.70.2210">
    <property type="match status" value="1"/>
</dbReference>
<dbReference type="InterPro" id="IPR048261">
    <property type="entry name" value="SlpA/SlyD-like_ins_sf"/>
</dbReference>
<comment type="catalytic activity">
    <reaction evidence="1 5 6">
        <text>[protein]-peptidylproline (omega=180) = [protein]-peptidylproline (omega=0)</text>
        <dbReference type="Rhea" id="RHEA:16237"/>
        <dbReference type="Rhea" id="RHEA-COMP:10747"/>
        <dbReference type="Rhea" id="RHEA-COMP:10748"/>
        <dbReference type="ChEBI" id="CHEBI:83833"/>
        <dbReference type="ChEBI" id="CHEBI:83834"/>
        <dbReference type="EC" id="5.2.1.8"/>
    </reaction>
</comment>
<dbReference type="GeneID" id="15392769"/>
<keyword evidence="3 5" id="KW-0697">Rotamase</keyword>
<dbReference type="EMBL" id="CP005290">
    <property type="protein sequence ID" value="AGK61128.1"/>
    <property type="molecule type" value="Genomic_DNA"/>
</dbReference>
<dbReference type="Pfam" id="PF22199">
    <property type="entry name" value="FKBP26_IF"/>
    <property type="match status" value="1"/>
</dbReference>
<protein>
    <recommendedName>
        <fullName evidence="6">Peptidyl-prolyl cis-trans isomerase</fullName>
        <ecNumber evidence="6">5.2.1.8</ecNumber>
    </recommendedName>
</protein>
<dbReference type="InterPro" id="IPR054016">
    <property type="entry name" value="FKBP26_IF"/>
</dbReference>
<dbReference type="InterPro" id="IPR046357">
    <property type="entry name" value="PPIase_dom_sf"/>
</dbReference>
<dbReference type="SUPFAM" id="SSF54534">
    <property type="entry name" value="FKBP-like"/>
    <property type="match status" value="1"/>
</dbReference>
<dbReference type="Proteomes" id="UP000013307">
    <property type="component" value="Chromosome"/>
</dbReference>